<name>W5MT85_LEPOC</name>
<evidence type="ECO:0000259" key="12">
    <source>
        <dbReference type="PROSITE" id="PS50835"/>
    </source>
</evidence>
<dbReference type="InterPro" id="IPR013783">
    <property type="entry name" value="Ig-like_fold"/>
</dbReference>
<dbReference type="PANTHER" id="PTHR46608">
    <property type="entry name" value="T-CELL IMMUNOGLOBULIN AND MUCIN DOMAIN-CONTAINING PROTEIN 4"/>
    <property type="match status" value="1"/>
</dbReference>
<keyword evidence="14" id="KW-1185">Reference proteome</keyword>
<dbReference type="GO" id="GO:0016020">
    <property type="term" value="C:membrane"/>
    <property type="evidence" value="ECO:0007669"/>
    <property type="project" value="UniProtKB-SubCell"/>
</dbReference>
<evidence type="ECO:0000256" key="10">
    <source>
        <dbReference type="SAM" id="Phobius"/>
    </source>
</evidence>
<evidence type="ECO:0000256" key="9">
    <source>
        <dbReference type="ARBA" id="ARBA00038203"/>
    </source>
</evidence>
<dbReference type="Proteomes" id="UP000018468">
    <property type="component" value="Linkage group LG6"/>
</dbReference>
<keyword evidence="7" id="KW-0325">Glycoprotein</keyword>
<comment type="similarity">
    <text evidence="9">Belongs to the immunoglobulin superfamily. TIM family.</text>
</comment>
<comment type="subcellular location">
    <subcellularLocation>
        <location evidence="1">Membrane</location>
        <topology evidence="1">Single-pass type I membrane protein</topology>
    </subcellularLocation>
</comment>
<dbReference type="InterPro" id="IPR007110">
    <property type="entry name" value="Ig-like_dom"/>
</dbReference>
<dbReference type="InterPro" id="IPR036179">
    <property type="entry name" value="Ig-like_dom_sf"/>
</dbReference>
<dbReference type="GeneTree" id="ENSGT00940000161609"/>
<dbReference type="AlphaFoldDB" id="W5MT85"/>
<protein>
    <recommendedName>
        <fullName evidence="12">Ig-like domain-containing protein</fullName>
    </recommendedName>
</protein>
<reference evidence="14" key="1">
    <citation type="submission" date="2011-12" db="EMBL/GenBank/DDBJ databases">
        <title>The Draft Genome of Lepisosteus oculatus.</title>
        <authorList>
            <consortium name="The Broad Institute Genome Assembly &amp; Analysis Group"/>
            <consortium name="Computational R&amp;D Group"/>
            <consortium name="and Sequencing Platform"/>
            <person name="Di Palma F."/>
            <person name="Alfoldi J."/>
            <person name="Johnson J."/>
            <person name="Berlin A."/>
            <person name="Gnerre S."/>
            <person name="Jaffe D."/>
            <person name="MacCallum I."/>
            <person name="Young S."/>
            <person name="Walker B.J."/>
            <person name="Lander E.S."/>
            <person name="Lindblad-Toh K."/>
        </authorList>
    </citation>
    <scope>NUCLEOTIDE SEQUENCE [LARGE SCALE GENOMIC DNA]</scope>
</reference>
<dbReference type="Ensembl" id="ENSLOCT00000011611.1">
    <property type="protein sequence ID" value="ENSLOCP00000011594.1"/>
    <property type="gene ID" value="ENSLOCG00000009492.1"/>
</dbReference>
<dbReference type="Gene3D" id="2.60.40.10">
    <property type="entry name" value="Immunoglobulins"/>
    <property type="match status" value="1"/>
</dbReference>
<evidence type="ECO:0000256" key="8">
    <source>
        <dbReference type="ARBA" id="ARBA00023319"/>
    </source>
</evidence>
<feature type="transmembrane region" description="Helical" evidence="10">
    <location>
        <begin position="189"/>
        <end position="212"/>
    </location>
</feature>
<reference evidence="13" key="3">
    <citation type="submission" date="2025-09" db="UniProtKB">
        <authorList>
            <consortium name="Ensembl"/>
        </authorList>
    </citation>
    <scope>IDENTIFICATION</scope>
</reference>
<evidence type="ECO:0000256" key="1">
    <source>
        <dbReference type="ARBA" id="ARBA00004479"/>
    </source>
</evidence>
<dbReference type="FunFam" id="2.60.40.10:FF:000774">
    <property type="entry name" value="Hepatitis A virus cellular receptor 1"/>
    <property type="match status" value="1"/>
</dbReference>
<sequence length="270" mass="29367">TASHSRILPSCCLVLSLMAVTGVSALTVRGSVGQDVTLPCRYSVTDLGVTTMCWGRGELPLSGCNNMIISTDGQSVNSRLSERYQLLGQLTGGDVSLTILHAQESDSGLYGCRVEIPGWFNDQKHTVNLIVTKAPVTTTDSLVSSPEPQKTAATTQTPYLQSLVGLHMTSIRHIPVTLSSVCLQAGGPVLTIGLVAVLALVLVLLTLLFLLLQDNGEPRRRLSCKYWRQLILLITLTHRMTTKSVLDNPRDRVQENIYSSDTQDDYEVCP</sequence>
<dbReference type="GO" id="GO:0043277">
    <property type="term" value="P:apoptotic cell clearance"/>
    <property type="evidence" value="ECO:0000318"/>
    <property type="project" value="GO_Central"/>
</dbReference>
<dbReference type="GO" id="GO:0001786">
    <property type="term" value="F:phosphatidylserine binding"/>
    <property type="evidence" value="ECO:0000318"/>
    <property type="project" value="GO_Central"/>
</dbReference>
<dbReference type="Pfam" id="PF07686">
    <property type="entry name" value="V-set"/>
    <property type="match status" value="1"/>
</dbReference>
<evidence type="ECO:0000256" key="2">
    <source>
        <dbReference type="ARBA" id="ARBA00022692"/>
    </source>
</evidence>
<evidence type="ECO:0000256" key="7">
    <source>
        <dbReference type="ARBA" id="ARBA00023180"/>
    </source>
</evidence>
<reference evidence="13" key="2">
    <citation type="submission" date="2025-08" db="UniProtKB">
        <authorList>
            <consortium name="Ensembl"/>
        </authorList>
    </citation>
    <scope>IDENTIFICATION</scope>
</reference>
<dbReference type="PROSITE" id="PS50835">
    <property type="entry name" value="IG_LIKE"/>
    <property type="match status" value="1"/>
</dbReference>
<evidence type="ECO:0000256" key="3">
    <source>
        <dbReference type="ARBA" id="ARBA00022729"/>
    </source>
</evidence>
<dbReference type="FunCoup" id="W5MT85">
    <property type="interactions" value="207"/>
</dbReference>
<proteinExistence type="inferred from homology"/>
<feature type="signal peptide" evidence="11">
    <location>
        <begin position="1"/>
        <end position="25"/>
    </location>
</feature>
<evidence type="ECO:0000256" key="4">
    <source>
        <dbReference type="ARBA" id="ARBA00022989"/>
    </source>
</evidence>
<dbReference type="eggNOG" id="ENOG502S454">
    <property type="taxonomic scope" value="Eukaryota"/>
</dbReference>
<keyword evidence="8" id="KW-0393">Immunoglobulin domain</keyword>
<dbReference type="InterPro" id="IPR003599">
    <property type="entry name" value="Ig_sub"/>
</dbReference>
<feature type="domain" description="Ig-like" evidence="12">
    <location>
        <begin position="9"/>
        <end position="132"/>
    </location>
</feature>
<dbReference type="SMART" id="SM00409">
    <property type="entry name" value="IG"/>
    <property type="match status" value="1"/>
</dbReference>
<keyword evidence="5 10" id="KW-0472">Membrane</keyword>
<dbReference type="GO" id="GO:0060097">
    <property type="term" value="P:cytoskeletal rearrangement involved in phagocytosis, engulfment"/>
    <property type="evidence" value="ECO:0000318"/>
    <property type="project" value="GO_Central"/>
</dbReference>
<dbReference type="PANTHER" id="PTHR46608:SF3">
    <property type="entry name" value="T-CELL IMMUNOGLOBULIN AND MUCIN DOMAIN-CONTAINING PROTEIN 4"/>
    <property type="match status" value="1"/>
</dbReference>
<organism evidence="13 14">
    <name type="scientific">Lepisosteus oculatus</name>
    <name type="common">Spotted gar</name>
    <dbReference type="NCBI Taxonomy" id="7918"/>
    <lineage>
        <taxon>Eukaryota</taxon>
        <taxon>Metazoa</taxon>
        <taxon>Chordata</taxon>
        <taxon>Craniata</taxon>
        <taxon>Vertebrata</taxon>
        <taxon>Euteleostomi</taxon>
        <taxon>Actinopterygii</taxon>
        <taxon>Neopterygii</taxon>
        <taxon>Holostei</taxon>
        <taxon>Semionotiformes</taxon>
        <taxon>Lepisosteidae</taxon>
        <taxon>Lepisosteus</taxon>
    </lineage>
</organism>
<evidence type="ECO:0000256" key="6">
    <source>
        <dbReference type="ARBA" id="ARBA00023157"/>
    </source>
</evidence>
<accession>W5MT85</accession>
<keyword evidence="4 10" id="KW-1133">Transmembrane helix</keyword>
<dbReference type="InterPro" id="IPR013106">
    <property type="entry name" value="Ig_V-set"/>
</dbReference>
<keyword evidence="2 10" id="KW-0812">Transmembrane</keyword>
<evidence type="ECO:0000313" key="13">
    <source>
        <dbReference type="Ensembl" id="ENSLOCP00000011594.1"/>
    </source>
</evidence>
<feature type="chain" id="PRO_5004868249" description="Ig-like domain-containing protein" evidence="11">
    <location>
        <begin position="26"/>
        <end position="270"/>
    </location>
</feature>
<dbReference type="STRING" id="7918.ENSLOCP00000011594"/>
<evidence type="ECO:0000256" key="5">
    <source>
        <dbReference type="ARBA" id="ARBA00023136"/>
    </source>
</evidence>
<keyword evidence="3 11" id="KW-0732">Signal</keyword>
<evidence type="ECO:0000313" key="14">
    <source>
        <dbReference type="Proteomes" id="UP000018468"/>
    </source>
</evidence>
<dbReference type="SUPFAM" id="SSF48726">
    <property type="entry name" value="Immunoglobulin"/>
    <property type="match status" value="1"/>
</dbReference>
<keyword evidence="6" id="KW-1015">Disulfide bond</keyword>
<dbReference type="EMBL" id="AHAT01027480">
    <property type="status" value="NOT_ANNOTATED_CDS"/>
    <property type="molecule type" value="Genomic_DNA"/>
</dbReference>
<dbReference type="InParanoid" id="W5MT85"/>
<evidence type="ECO:0000256" key="11">
    <source>
        <dbReference type="SAM" id="SignalP"/>
    </source>
</evidence>
<dbReference type="Bgee" id="ENSLOCG00000009492">
    <property type="expression patterns" value="Expressed in bone element and 12 other cell types or tissues"/>
</dbReference>